<evidence type="ECO:0000256" key="3">
    <source>
        <dbReference type="ARBA" id="ARBA00022825"/>
    </source>
</evidence>
<dbReference type="AlphaFoldDB" id="A0A8H5AAX1"/>
<dbReference type="EMBL" id="JAAFOW010001179">
    <property type="protein sequence ID" value="KAF5261914.1"/>
    <property type="molecule type" value="Genomic_DNA"/>
</dbReference>
<dbReference type="Gene3D" id="2.40.10.10">
    <property type="entry name" value="Trypsin-like serine proteases"/>
    <property type="match status" value="1"/>
</dbReference>
<dbReference type="GO" id="GO:0008236">
    <property type="term" value="F:serine-type peptidase activity"/>
    <property type="evidence" value="ECO:0007669"/>
    <property type="project" value="UniProtKB-KW"/>
</dbReference>
<protein>
    <recommendedName>
        <fullName evidence="4">Serine protease</fullName>
        <ecNumber evidence="4">3.4.21.-</ecNumber>
    </recommendedName>
</protein>
<evidence type="ECO:0000313" key="5">
    <source>
        <dbReference type="EMBL" id="KAF5261914.1"/>
    </source>
</evidence>
<keyword evidence="2 4" id="KW-0378">Hydrolase</keyword>
<evidence type="ECO:0000256" key="4">
    <source>
        <dbReference type="RuleBase" id="RU004296"/>
    </source>
</evidence>
<accession>A0A8H5AAX1</accession>
<dbReference type="InterPro" id="IPR043504">
    <property type="entry name" value="Peptidase_S1_PA_chymotrypsin"/>
</dbReference>
<evidence type="ECO:0000256" key="1">
    <source>
        <dbReference type="ARBA" id="ARBA00022670"/>
    </source>
</evidence>
<dbReference type="PRINTS" id="PR00839">
    <property type="entry name" value="V8PROTEASE"/>
</dbReference>
<reference evidence="5" key="1">
    <citation type="submission" date="2020-02" db="EMBL/GenBank/DDBJ databases">
        <title>Identification and distribution of gene clusters putatively required for synthesis of sphingolipid metabolism inhibitors in phylogenetically diverse species of the filamentous fungus Fusarium.</title>
        <authorList>
            <person name="Kim H.-S."/>
            <person name="Busman M."/>
            <person name="Brown D.W."/>
            <person name="Divon H."/>
            <person name="Uhlig S."/>
            <person name="Proctor R.H."/>
        </authorList>
    </citation>
    <scope>NUCLEOTIDE SEQUENCE [LARGE SCALE GENOMIC DNA]</scope>
    <source>
        <strain evidence="5">NRRL 39464</strain>
    </source>
</reference>
<organism evidence="5 6">
    <name type="scientific">Fusarium oxysporum</name>
    <name type="common">Fusarium vascular wilt</name>
    <dbReference type="NCBI Taxonomy" id="5507"/>
    <lineage>
        <taxon>Eukaryota</taxon>
        <taxon>Fungi</taxon>
        <taxon>Dikarya</taxon>
        <taxon>Ascomycota</taxon>
        <taxon>Pezizomycotina</taxon>
        <taxon>Sordariomycetes</taxon>
        <taxon>Hypocreomycetidae</taxon>
        <taxon>Hypocreales</taxon>
        <taxon>Nectriaceae</taxon>
        <taxon>Fusarium</taxon>
        <taxon>Fusarium oxysporum species complex</taxon>
    </lineage>
</organism>
<name>A0A8H5AAX1_FUSOX</name>
<dbReference type="GO" id="GO:0006508">
    <property type="term" value="P:proteolysis"/>
    <property type="evidence" value="ECO:0007669"/>
    <property type="project" value="UniProtKB-KW"/>
</dbReference>
<evidence type="ECO:0000256" key="2">
    <source>
        <dbReference type="ARBA" id="ARBA00022801"/>
    </source>
</evidence>
<comment type="caution">
    <text evidence="5">The sequence shown here is derived from an EMBL/GenBank/DDBJ whole genome shotgun (WGS) entry which is preliminary data.</text>
</comment>
<keyword evidence="3 4" id="KW-0720">Serine protease</keyword>
<comment type="similarity">
    <text evidence="4">Belongs to the peptidase S1B family.</text>
</comment>
<gene>
    <name evidence="5" type="ORF">FOXYS1_7379</name>
</gene>
<keyword evidence="1 4" id="KW-0645">Protease</keyword>
<proteinExistence type="inferred from homology"/>
<evidence type="ECO:0000313" key="6">
    <source>
        <dbReference type="Proteomes" id="UP000558688"/>
    </source>
</evidence>
<dbReference type="Proteomes" id="UP000558688">
    <property type="component" value="Unassembled WGS sequence"/>
</dbReference>
<sequence length="551" mass="60994">MPGTPEKTTSSFPTRKVFEGVLETSAFINLNTPAPVALWNMEKPSLSEFVTVRLRGGGTAESLGPEGDHRVKASLGRFNPPGHYKAQLGAVGYPGDLDFGEHLYEHWATVDIDLARTGILLSYLIDISGGQTGAPVLRKRDDGRPEAVGVHVGGRYPSVGSVIGPYGNSFEEYILALDVKDGVIKSPTVTIAQTKGLVPGFQLLSLQPQSTHTNPSDSTADVLGGDKGCFDETSGLDRLLGNYRPRSDNGKASAKRKAEGSLTVWPERLKFTEAGNPLLPLDFDKAFKNAKDQDDVRATLFINFTESLEGEALEAQRKLMSSIKTWQAWATINCEAKVQQQVDAGALPSDSKGQISRSTYRAKVFDFLFSRTTWFPKTFDEAMHKRIETRAPSFHSEILTNVLEGYAIPTTVFANLEKVIKQIAEGVKLSGENSREPQQYWVLFTKSEYGKSPRPSKPASSLLRRMYSPPSSPTYVVIRVISFHVTQDAKHYASRKGSYDEVSFDFNFHHYQTEFVEAIFDGVKVKMDKRQIEKGEELLENRITDVVVPTK</sequence>
<dbReference type="EC" id="3.4.21.-" evidence="4"/>
<dbReference type="InterPro" id="IPR008256">
    <property type="entry name" value="Peptidase_S1B"/>
</dbReference>